<sequence>MLMNQLKLHINYHYKAILIFWIVALIIKGSTSLIDIKDIRVGFLQDVFNNPSIAIMFFIVVSTFFIQLDVFRLAVSFGTTRLQFFIGSVCYIALQSAFFSLFQVLFLQDLFYRVESASLLGGSIEQFFVQFLLYVTIASLFQGIVIFQQRFNWVGCGVGSIFFIGLTSVCYDSGLKLTLTKTEVLMNIPSFIIISSGLIVFYFVISGICIRKISLEQTV</sequence>
<proteinExistence type="predicted"/>
<evidence type="ECO:0000313" key="2">
    <source>
        <dbReference type="Proteomes" id="UP000195321"/>
    </source>
</evidence>
<dbReference type="AlphaFoldDB" id="A0A1Y3ML48"/>
<comment type="caution">
    <text evidence="1">The sequence shown here is derived from an EMBL/GenBank/DDBJ whole genome shotgun (WGS) entry which is preliminary data.</text>
</comment>
<dbReference type="Proteomes" id="UP000195321">
    <property type="component" value="Unassembled WGS sequence"/>
</dbReference>
<dbReference type="Pfam" id="PF13261">
    <property type="entry name" value="DUF4052"/>
    <property type="match status" value="1"/>
</dbReference>
<accession>A0A1Y3ML48</accession>
<reference evidence="1 2" key="1">
    <citation type="submission" date="2017-02" db="EMBL/GenBank/DDBJ databases">
        <title>Bacillus pseudomycoides isolate FSL K6-0042.</title>
        <authorList>
            <person name="Kovac J."/>
        </authorList>
    </citation>
    <scope>NUCLEOTIDE SEQUENCE [LARGE SCALE GENOMIC DNA]</scope>
    <source>
        <strain evidence="1 2">FSL K6-0042</strain>
    </source>
</reference>
<dbReference type="RefSeq" id="WP_033671903.1">
    <property type="nucleotide sequence ID" value="NZ_JARHXM010000048.1"/>
</dbReference>
<dbReference type="EMBL" id="MWPX01000014">
    <property type="protein sequence ID" value="OUM48322.1"/>
    <property type="molecule type" value="Genomic_DNA"/>
</dbReference>
<dbReference type="InterPro" id="IPR025126">
    <property type="entry name" value="DUF4052"/>
</dbReference>
<gene>
    <name evidence="1" type="ORF">BW425_13910</name>
</gene>
<protein>
    <submittedName>
        <fullName evidence="1">ABC transporter permease</fullName>
    </submittedName>
</protein>
<evidence type="ECO:0000313" key="1">
    <source>
        <dbReference type="EMBL" id="OUM48322.1"/>
    </source>
</evidence>
<name>A0A1Y3ML48_9BACI</name>
<organism evidence="1 2">
    <name type="scientific">Bacillus pseudomycoides</name>
    <dbReference type="NCBI Taxonomy" id="64104"/>
    <lineage>
        <taxon>Bacteria</taxon>
        <taxon>Bacillati</taxon>
        <taxon>Bacillota</taxon>
        <taxon>Bacilli</taxon>
        <taxon>Bacillales</taxon>
        <taxon>Bacillaceae</taxon>
        <taxon>Bacillus</taxon>
        <taxon>Bacillus cereus group</taxon>
    </lineage>
</organism>